<dbReference type="InterPro" id="IPR015943">
    <property type="entry name" value="WD40/YVTN_repeat-like_dom_sf"/>
</dbReference>
<dbReference type="Proteomes" id="UP000075885">
    <property type="component" value="Unassembled WGS sequence"/>
</dbReference>
<accession>A0A182PR83</accession>
<organism evidence="6 7">
    <name type="scientific">Anopheles epiroticus</name>
    <dbReference type="NCBI Taxonomy" id="199890"/>
    <lineage>
        <taxon>Eukaryota</taxon>
        <taxon>Metazoa</taxon>
        <taxon>Ecdysozoa</taxon>
        <taxon>Arthropoda</taxon>
        <taxon>Hexapoda</taxon>
        <taxon>Insecta</taxon>
        <taxon>Pterygota</taxon>
        <taxon>Neoptera</taxon>
        <taxon>Endopterygota</taxon>
        <taxon>Diptera</taxon>
        <taxon>Nematocera</taxon>
        <taxon>Culicoidea</taxon>
        <taxon>Culicidae</taxon>
        <taxon>Anophelinae</taxon>
        <taxon>Anopheles</taxon>
    </lineage>
</organism>
<reference evidence="6" key="2">
    <citation type="submission" date="2020-05" db="UniProtKB">
        <authorList>
            <consortium name="EnsemblMetazoa"/>
        </authorList>
    </citation>
    <scope>IDENTIFICATION</scope>
    <source>
        <strain evidence="6">Epiroticus2</strain>
    </source>
</reference>
<dbReference type="EnsemblMetazoa" id="AEPI009465-RA">
    <property type="protein sequence ID" value="AEPI009465-PA"/>
    <property type="gene ID" value="AEPI009465"/>
</dbReference>
<dbReference type="VEuPathDB" id="VectorBase:AEPI009465"/>
<keyword evidence="2" id="KW-0677">Repeat</keyword>
<dbReference type="PROSITE" id="PS50082">
    <property type="entry name" value="WD_REPEATS_2"/>
    <property type="match status" value="2"/>
</dbReference>
<dbReference type="InterPro" id="IPR036322">
    <property type="entry name" value="WD40_repeat_dom_sf"/>
</dbReference>
<evidence type="ECO:0000313" key="6">
    <source>
        <dbReference type="EnsemblMetazoa" id="AEPI009465-PA"/>
    </source>
</evidence>
<dbReference type="Gene3D" id="2.130.10.10">
    <property type="entry name" value="YVTN repeat-like/Quinoprotein amine dehydrogenase"/>
    <property type="match status" value="2"/>
</dbReference>
<dbReference type="STRING" id="199890.A0A182PR83"/>
<dbReference type="AlphaFoldDB" id="A0A182PR83"/>
<keyword evidence="1 4" id="KW-0853">WD repeat</keyword>
<protein>
    <submittedName>
        <fullName evidence="6">Uncharacterized protein</fullName>
    </submittedName>
</protein>
<evidence type="ECO:0000256" key="2">
    <source>
        <dbReference type="ARBA" id="ARBA00022737"/>
    </source>
</evidence>
<feature type="repeat" description="WD" evidence="4">
    <location>
        <begin position="121"/>
        <end position="162"/>
    </location>
</feature>
<evidence type="ECO:0000256" key="3">
    <source>
        <dbReference type="ARBA" id="ARBA00045213"/>
    </source>
</evidence>
<feature type="repeat" description="WD" evidence="4">
    <location>
        <begin position="78"/>
        <end position="119"/>
    </location>
</feature>
<dbReference type="InterPro" id="IPR019775">
    <property type="entry name" value="WD40_repeat_CS"/>
</dbReference>
<dbReference type="PANTHER" id="PTHR44675:SF1">
    <property type="entry name" value="P21-ACTIVATED PROTEIN KINASE-INTERACTING PROTEIN 1"/>
    <property type="match status" value="1"/>
</dbReference>
<feature type="region of interest" description="Disordered" evidence="5">
    <location>
        <begin position="396"/>
        <end position="418"/>
    </location>
</feature>
<dbReference type="PANTHER" id="PTHR44675">
    <property type="entry name" value="PAK1 INTERACTING PROTEIN 1"/>
    <property type="match status" value="1"/>
</dbReference>
<comment type="function">
    <text evidence="3">Negatively regulates the PAK1 kinase. PAK1 is a member of the PAK kinase family, which has been shown to play a positive role in the regulation of signaling pathways involving MAPK8 and RELA. PAK1 exists as an inactive homodimer, which is activated by binding of small GTPases such as CDC42 to an N-terminal regulatory domain. PAK1IP1 also binds to the N-terminus of PAK1, and inhibits the specific activation of PAK1 by CDC42. May be involved in ribosomal large subunit assembly.</text>
</comment>
<feature type="region of interest" description="Disordered" evidence="5">
    <location>
        <begin position="312"/>
        <end position="338"/>
    </location>
</feature>
<dbReference type="InterPro" id="IPR001680">
    <property type="entry name" value="WD40_rpt"/>
</dbReference>
<evidence type="ECO:0000256" key="4">
    <source>
        <dbReference type="PROSITE-ProRule" id="PRU00221"/>
    </source>
</evidence>
<keyword evidence="7" id="KW-1185">Reference proteome</keyword>
<evidence type="ECO:0000256" key="1">
    <source>
        <dbReference type="ARBA" id="ARBA00022574"/>
    </source>
</evidence>
<dbReference type="PROSITE" id="PS00678">
    <property type="entry name" value="WD_REPEATS_1"/>
    <property type="match status" value="1"/>
</dbReference>
<reference evidence="7" key="1">
    <citation type="submission" date="2013-03" db="EMBL/GenBank/DDBJ databases">
        <title>The Genome Sequence of Anopheles epiroticus epiroticus2.</title>
        <authorList>
            <consortium name="The Broad Institute Genomics Platform"/>
            <person name="Neafsey D.E."/>
            <person name="Howell P."/>
            <person name="Walker B."/>
            <person name="Young S.K."/>
            <person name="Zeng Q."/>
            <person name="Gargeya S."/>
            <person name="Fitzgerald M."/>
            <person name="Haas B."/>
            <person name="Abouelleil A."/>
            <person name="Allen A.W."/>
            <person name="Alvarado L."/>
            <person name="Arachchi H.M."/>
            <person name="Berlin A.M."/>
            <person name="Chapman S.B."/>
            <person name="Gainer-Dewar J."/>
            <person name="Goldberg J."/>
            <person name="Griggs A."/>
            <person name="Gujja S."/>
            <person name="Hansen M."/>
            <person name="Howarth C."/>
            <person name="Imamovic A."/>
            <person name="Ireland A."/>
            <person name="Larimer J."/>
            <person name="McCowan C."/>
            <person name="Murphy C."/>
            <person name="Pearson M."/>
            <person name="Poon T.W."/>
            <person name="Priest M."/>
            <person name="Roberts A."/>
            <person name="Saif S."/>
            <person name="Shea T."/>
            <person name="Sisk P."/>
            <person name="Sykes S."/>
            <person name="Wortman J."/>
            <person name="Nusbaum C."/>
            <person name="Birren B."/>
        </authorList>
    </citation>
    <scope>NUCLEOTIDE SEQUENCE [LARGE SCALE GENOMIC DNA]</scope>
    <source>
        <strain evidence="7">Epiroticus2</strain>
    </source>
</reference>
<name>A0A182PR83_9DIPT</name>
<dbReference type="SUPFAM" id="SSF50978">
    <property type="entry name" value="WD40 repeat-like"/>
    <property type="match status" value="1"/>
</dbReference>
<evidence type="ECO:0000256" key="5">
    <source>
        <dbReference type="SAM" id="MobiDB-lite"/>
    </source>
</evidence>
<proteinExistence type="predicted"/>
<dbReference type="InterPro" id="IPR051959">
    <property type="entry name" value="PAK1-Kinase_Regulator"/>
</dbReference>
<evidence type="ECO:0000313" key="7">
    <source>
        <dbReference type="Proteomes" id="UP000075885"/>
    </source>
</evidence>
<sequence>MAGLELLVGTYEEFIVCYRAEPLKTDPEKMSLKESFAAHLHTSSVRSVASNGRYVATGGADDRICLLDMREGTKVTEFLHHDGTINALAFSKNGSHLFSGSNDGSITAINMSKLAVDKTWKSAHKSAVQSISIHPHGKMALSLGNDMTLKTWDLITGRALFTTALNKNSKYGRVLADVQWSPDGEHFALLGNRVVDVISIETTRSVNTLEFESKPCAMCWLSPEEIAVGLESGELAMANIHAQEQQEKLQIYDTRLKAISCLGNYIATASSSGDVSLWHLEGVDFTQICTQQIGCRPICLALIKTGRPLSLDSSEETTERSLSSETLKNKPPAPARSNATKVVKELAWVSVETEDPVQIAAAKRLKNQRKLIAAKKSKKSVEKRFRSSGFIEETLDDVIEPSKADGTEQSTKKKKIKP</sequence>
<dbReference type="Pfam" id="PF00400">
    <property type="entry name" value="WD40"/>
    <property type="match status" value="3"/>
</dbReference>
<dbReference type="PROSITE" id="PS50294">
    <property type="entry name" value="WD_REPEATS_REGION"/>
    <property type="match status" value="1"/>
</dbReference>
<dbReference type="SMART" id="SM00320">
    <property type="entry name" value="WD40"/>
    <property type="match status" value="4"/>
</dbReference>